<gene>
    <name evidence="1" type="ORF">CTRU02_210283</name>
</gene>
<name>A0ACC3YV28_COLTU</name>
<keyword evidence="2" id="KW-1185">Reference proteome</keyword>
<reference evidence="1 2" key="1">
    <citation type="journal article" date="2020" name="Phytopathology">
        <title>Genome Sequence Resources of Colletotrichum truncatum, C. plurivorum, C. musicola, and C. sojae: Four Species Pathogenic to Soybean (Glycine max).</title>
        <authorList>
            <person name="Rogerio F."/>
            <person name="Boufleur T.R."/>
            <person name="Ciampi-Guillardi M."/>
            <person name="Sukno S.A."/>
            <person name="Thon M.R."/>
            <person name="Massola Junior N.S."/>
            <person name="Baroncelli R."/>
        </authorList>
    </citation>
    <scope>NUCLEOTIDE SEQUENCE [LARGE SCALE GENOMIC DNA]</scope>
    <source>
        <strain evidence="1 2">CMES1059</strain>
    </source>
</reference>
<proteinExistence type="predicted"/>
<comment type="caution">
    <text evidence="1">The sequence shown here is derived from an EMBL/GenBank/DDBJ whole genome shotgun (WGS) entry which is preliminary data.</text>
</comment>
<evidence type="ECO:0000313" key="2">
    <source>
        <dbReference type="Proteomes" id="UP000805649"/>
    </source>
</evidence>
<organism evidence="1 2">
    <name type="scientific">Colletotrichum truncatum</name>
    <name type="common">Anthracnose fungus</name>
    <name type="synonym">Colletotrichum capsici</name>
    <dbReference type="NCBI Taxonomy" id="5467"/>
    <lineage>
        <taxon>Eukaryota</taxon>
        <taxon>Fungi</taxon>
        <taxon>Dikarya</taxon>
        <taxon>Ascomycota</taxon>
        <taxon>Pezizomycotina</taxon>
        <taxon>Sordariomycetes</taxon>
        <taxon>Hypocreomycetidae</taxon>
        <taxon>Glomerellales</taxon>
        <taxon>Glomerellaceae</taxon>
        <taxon>Colletotrichum</taxon>
        <taxon>Colletotrichum truncatum species complex</taxon>
    </lineage>
</organism>
<accession>A0ACC3YV28</accession>
<evidence type="ECO:0000313" key="1">
    <source>
        <dbReference type="EMBL" id="KAL0935692.1"/>
    </source>
</evidence>
<protein>
    <submittedName>
        <fullName evidence="1">Sterigmatocystin 8-o-methyltransferase</fullName>
    </submittedName>
</protein>
<dbReference type="EMBL" id="VUJX02000006">
    <property type="protein sequence ID" value="KAL0935692.1"/>
    <property type="molecule type" value="Genomic_DNA"/>
</dbReference>
<dbReference type="Proteomes" id="UP000805649">
    <property type="component" value="Unassembled WGS sequence"/>
</dbReference>
<sequence length="453" mass="50697">MSAPQPTINELAAKVSDLSAEFSKFLGENKIPQPTFAADSVPSYDGLTSESFLLRQKLLDTLRDLAYLVEGPSESIFNYTHNYGPDGAALNTLNHFNFWSAVPLEGSASYADIAKHVNLPEEVVHRLLEHAYTLRIFEETDPLKPLTTQVRHTARSAALAKNEGLQGLVFNIMNDAGPPMAVLNYALEKFQVGKKELKEDMSETAFALWQSGELSKGYANSWEMMEEDGEGERKGYRMRSFVKWMNYIKEIFRLEGLVNTAYDWKAAGNLKVVDLGGSGGHDSFVLAKSFPNLNITVQDLPKCQSSFDENIPEELKGRVSFQPHSFFEPQTLQADLYMIKLILHDWPDAESIKILQGLTPALRPGSKVLFIDYVGKQGTVEENAAAAAALPRSIQQMGTSTDLRMMGLFGAKERHVDAWKELFKRADKRFDVTRVEANPLSFFVVIEAVWRGE</sequence>